<evidence type="ECO:0000313" key="1">
    <source>
        <dbReference type="EMBL" id="KAL0490617.1"/>
    </source>
</evidence>
<dbReference type="InterPro" id="IPR019734">
    <property type="entry name" value="TPR_rpt"/>
</dbReference>
<gene>
    <name evidence="1" type="ORF">AKO1_003411</name>
</gene>
<organism evidence="1 2">
    <name type="scientific">Acrasis kona</name>
    <dbReference type="NCBI Taxonomy" id="1008807"/>
    <lineage>
        <taxon>Eukaryota</taxon>
        <taxon>Discoba</taxon>
        <taxon>Heterolobosea</taxon>
        <taxon>Tetramitia</taxon>
        <taxon>Eutetramitia</taxon>
        <taxon>Acrasidae</taxon>
        <taxon>Acrasis</taxon>
    </lineage>
</organism>
<dbReference type="Proteomes" id="UP001431209">
    <property type="component" value="Unassembled WGS sequence"/>
</dbReference>
<evidence type="ECO:0000313" key="2">
    <source>
        <dbReference type="Proteomes" id="UP001431209"/>
    </source>
</evidence>
<comment type="caution">
    <text evidence="1">The sequence shown here is derived from an EMBL/GenBank/DDBJ whole genome shotgun (WGS) entry which is preliminary data.</text>
</comment>
<sequence>MDFKSFQDGSAGRLAWYNAINSYKSENYVKCISYIDTYLKNLEKKHVKNDDLTFDTMLLNNNKIICDILLLSNDKSKISLLEQLKSQAHRELQTTTGTNASNIYQPLLTYLVICYNCSFFSPNHNDSIKYIIESFNITLPIIFTFILKKSAVHASTHKTLQQMINDSFDGNQYLFKLEPPNKKQRTIEPISINDTLTNFKQYCVQAQENKNNPRLFSQLNSTLSQLFTLLTHHLLSSNHNELTLNHLSINQQQSIITHLYNTTNSKNEQNFLQTVNNAEIQYIVAQLQKSSASTHTSYIPPPTNPSSHPSHKLLSALIHYQQSNVACESLLQECIQSNTHVAQCTNLLGCIKSKQSDHSSAIHYFLKSIQLFNQNDDQDEIIIPTFNLSIQYQKTNQHYQQEKILSFLLKLTRRQDSSSTSSSSSISCMIPKCNLKLPNSTSVIYMMANCFLSSKKYSMAISAYHHLISILKSPSSSSQSHSTIDIAQLYTLYIYSLLMDDHVEIAYDYCNQVLKMDPDHTLVLLYKSDALISMERADQECLDALNHLINVLDRLIISSKSQIRNQMIRACNNRGLVYKCLNLKKKALDDFNTAYLLCNVDELSDALCTCFNLSLLHLENGDLNKSVKLWFGQRHIPVDRDRLYYTNLFERLLGEYGDLDLKDGNRHAIQSHVTGFCSEEQLQSMDLELLYRHIKSF</sequence>
<proteinExistence type="predicted"/>
<keyword evidence="2" id="KW-1185">Reference proteome</keyword>
<dbReference type="InterPro" id="IPR011990">
    <property type="entry name" value="TPR-like_helical_dom_sf"/>
</dbReference>
<dbReference type="AlphaFoldDB" id="A0AAW2ZMW6"/>
<dbReference type="SUPFAM" id="SSF48452">
    <property type="entry name" value="TPR-like"/>
    <property type="match status" value="2"/>
</dbReference>
<reference evidence="1 2" key="1">
    <citation type="submission" date="2024-03" db="EMBL/GenBank/DDBJ databases">
        <title>The Acrasis kona genome and developmental transcriptomes reveal deep origins of eukaryotic multicellular pathways.</title>
        <authorList>
            <person name="Sheikh S."/>
            <person name="Fu C.-J."/>
            <person name="Brown M.W."/>
            <person name="Baldauf S.L."/>
        </authorList>
    </citation>
    <scope>NUCLEOTIDE SEQUENCE [LARGE SCALE GENOMIC DNA]</scope>
    <source>
        <strain evidence="1 2">ATCC MYA-3509</strain>
    </source>
</reference>
<dbReference type="Gene3D" id="1.25.40.10">
    <property type="entry name" value="Tetratricopeptide repeat domain"/>
    <property type="match status" value="2"/>
</dbReference>
<name>A0AAW2ZMW6_9EUKA</name>
<protein>
    <submittedName>
        <fullName evidence="1">BcsC</fullName>
    </submittedName>
</protein>
<dbReference type="EMBL" id="JAOPGA020001705">
    <property type="protein sequence ID" value="KAL0490617.1"/>
    <property type="molecule type" value="Genomic_DNA"/>
</dbReference>
<accession>A0AAW2ZMW6</accession>
<dbReference type="SMART" id="SM00028">
    <property type="entry name" value="TPR"/>
    <property type="match status" value="4"/>
</dbReference>